<protein>
    <recommendedName>
        <fullName evidence="3">Cellobiose phosphorylase</fullName>
    </recommendedName>
</protein>
<dbReference type="RefSeq" id="WP_018666383.1">
    <property type="nucleotide sequence ID" value="NZ_HF952039.1"/>
</dbReference>
<dbReference type="AlphaFoldDB" id="R7RUR5"/>
<evidence type="ECO:0008006" key="3">
    <source>
        <dbReference type="Google" id="ProtNLM"/>
    </source>
</evidence>
<dbReference type="SUPFAM" id="SSF48208">
    <property type="entry name" value="Six-hairpin glycosidases"/>
    <property type="match status" value="1"/>
</dbReference>
<gene>
    <name evidence="1" type="ORF">TCEL_02238</name>
</gene>
<evidence type="ECO:0000313" key="1">
    <source>
        <dbReference type="EMBL" id="CDF59170.1"/>
    </source>
</evidence>
<keyword evidence="2" id="KW-1185">Reference proteome</keyword>
<dbReference type="Proteomes" id="UP000014923">
    <property type="component" value="Unassembled WGS sequence"/>
</dbReference>
<proteinExistence type="predicted"/>
<name>R7RUR5_9CLOT</name>
<sequence length="1072" mass="124786">MKNYYFDEKNRFVIENYNNAKPFSSFLPGIAGKKGIPMWIFYVNRGQCISSFGIKNKDNPIMEFYPAYKCYQNVQSLGFRTFIKFVSSNEVYEPFLNPRNNYKVSQKMYIGMNELEIEEISEEKGIKINVLYYMLPQEKIAALVRKVTIKNISSDRKELEILDGMPALLPYGISDGGLKQVGNTLKAWMEVYNHEEGTPIFRMRSSSEDSVNVTEFKEGNFYISFKNINGNKELIKPIVDADLVFGMNTSLSYPDIFANNSLEDILKRKQITSNKIPCSFSAVYVELNSNDSIDIYSVIGHTPEVSVLEGYKDKFSSEEYINSKYIEGKEIIENITEDIYTKTSSKLFDEYCKQSYLDNILRGGYPIVLNKGDKPLVYYMYSRKHGDLERDYNYFTLQPEYYSSGNGNYRDVNQNRRNDVFFNPDVKSYNIKTFMNLIQADGYNPLVINGVKYRVNSNDLGFIDELVEEGNALREFLANPFTPGKLFTFIENKNIKLKVSEEEFLTRIIENCEEEVDAVHGEGFWTDHWTYNLDLIENYLEVYPDKKKDLLFNEYDYTYFDNSEVVLPREKRYVLTNGKVRQYNSLVEDKDKKKLIEERKTYKNLMRINKGLGEVYRTNLIVKLINLAAVKFATIDPQGMGIEMEAGKPGWYDALNGLPGLFGSSVAEAYELVRLFNFIVDVLNEYKDEQIKIPYEVINLIEKEVEFVEAYNKSNNDNKDYELWNLMSDLREKYREEVKFGFEGREVAVTSGELAEKLIKFKDKLQEGLNRAISENNGIMPTYFYYGAEEYEVIEDNHKESKDENEQKYVKVLKFKKNKMPLFLEGVVRGFKIYKDKQFLSDIYNRVKESDLFDRKLNMYKVNASLNDETIEIGRARAFTPGWLENESIWLHMEYKYMLELIKSGLYKEFYSDFKNVIIAFMDPSVYGRSPLENSSFIASSANVDESIHGTGFVARLSGATAEFLSMWRLMFVGKNPFTMRNGRLALSFNPILPDWLFDEDNKVSFNFLGRCRVTYYNPSRKNTYDLDASIQRIIIYLSNGTCVEILGNVIEEEYAKLVREGKVDKIDIYFE</sequence>
<dbReference type="OrthoDB" id="38684at2"/>
<dbReference type="eggNOG" id="COG3459">
    <property type="taxonomic scope" value="Bacteria"/>
</dbReference>
<dbReference type="InterPro" id="IPR008928">
    <property type="entry name" value="6-hairpin_glycosidase_sf"/>
</dbReference>
<accession>R7RUR5</accession>
<evidence type="ECO:0000313" key="2">
    <source>
        <dbReference type="Proteomes" id="UP000014923"/>
    </source>
</evidence>
<dbReference type="GO" id="GO:0005975">
    <property type="term" value="P:carbohydrate metabolic process"/>
    <property type="evidence" value="ECO:0007669"/>
    <property type="project" value="InterPro"/>
</dbReference>
<dbReference type="HOGENOM" id="CLU_277846_0_0_9"/>
<organism evidence="1 2">
    <name type="scientific">Thermobrachium celere DSM 8682</name>
    <dbReference type="NCBI Taxonomy" id="941824"/>
    <lineage>
        <taxon>Bacteria</taxon>
        <taxon>Bacillati</taxon>
        <taxon>Bacillota</taxon>
        <taxon>Clostridia</taxon>
        <taxon>Eubacteriales</taxon>
        <taxon>Clostridiaceae</taxon>
        <taxon>Thermobrachium</taxon>
    </lineage>
</organism>
<reference evidence="1" key="1">
    <citation type="submission" date="2013-03" db="EMBL/GenBank/DDBJ databases">
        <title>Draft genome sequence of the hydrogen-ethanol-producing anaerobic alkalithermophilic Caloramator celere.</title>
        <authorList>
            <person name="Ciranna A."/>
            <person name="Larjo A."/>
            <person name="Kivisto A."/>
            <person name="Santala V."/>
            <person name="Roos C."/>
            <person name="Karp M."/>
        </authorList>
    </citation>
    <scope>NUCLEOTIDE SEQUENCE [LARGE SCALE GENOMIC DNA]</scope>
    <source>
        <strain evidence="1">DSM 8682</strain>
    </source>
</reference>
<dbReference type="EMBL" id="CAVN010000149">
    <property type="protein sequence ID" value="CDF59170.1"/>
    <property type="molecule type" value="Genomic_DNA"/>
</dbReference>
<comment type="caution">
    <text evidence="1">The sequence shown here is derived from an EMBL/GenBank/DDBJ whole genome shotgun (WGS) entry which is preliminary data.</text>
</comment>